<keyword evidence="3" id="KW-0808">Transferase</keyword>
<name>C1N7G1_MICPC</name>
<dbReference type="OMA" id="FGQYFLE"/>
<dbReference type="InterPro" id="IPR016181">
    <property type="entry name" value="Acyl_CoA_acyltransferase"/>
</dbReference>
<gene>
    <name evidence="13" type="ORF">MICPUCDRAFT_49025</name>
</gene>
<dbReference type="KEGG" id="mpp:MICPUCDRAFT_49025"/>
<comment type="similarity">
    <text evidence="2">Belongs to the acetyltransferase family. ECO subfamily.</text>
</comment>
<accession>C1N7G1</accession>
<dbReference type="GO" id="GO:0007064">
    <property type="term" value="P:mitotic sister chromatid cohesion"/>
    <property type="evidence" value="ECO:0007669"/>
    <property type="project" value="TreeGrafter"/>
</dbReference>
<dbReference type="eggNOG" id="KOG3014">
    <property type="taxonomic scope" value="Eukaryota"/>
</dbReference>
<feature type="domain" description="N-acetyltransferase ESCO zinc-finger" evidence="11">
    <location>
        <begin position="140"/>
        <end position="179"/>
    </location>
</feature>
<dbReference type="Proteomes" id="UP000001876">
    <property type="component" value="Unassembled WGS sequence"/>
</dbReference>
<dbReference type="GO" id="GO:0005634">
    <property type="term" value="C:nucleus"/>
    <property type="evidence" value="ECO:0007669"/>
    <property type="project" value="UniProtKB-SubCell"/>
</dbReference>
<dbReference type="GeneID" id="9689334"/>
<feature type="domain" description="N-acetyltransferase ESCO acetyl-transferase" evidence="12">
    <location>
        <begin position="356"/>
        <end position="426"/>
    </location>
</feature>
<sequence>MPVAPSTAAGQRPINAFFRVGAGVASEALAPRVANAAPGDAIASDVTTTTTTTTNEKEEDAGARAARAPPPPPAWSGDDDKRGGAVVYKRRRRRVDADVAATERATDADADATTTTTTTTTTTSSTIASTSAASAPMMKQLFLDLGQKNFGHVTCATCGLLYAKGEPADERTHDAYHARFLASRGVAVAGGDPSAVVGGGVACPKNWGLSDAAHVSQRKDRWIVKCVASDHAKRWGKVKDVAAEVETALGMSPGWIVDGDGERTGAGAISGRGLKAFLCVVRGGGSSASAASTGGGDRIVGALFAEPITHARRTLPDGGGVKTDRRGEDAERMTTKAAETSAASPRGVLRCQRERVKAACGVRAVWVHPGHRREGVATELLETARRRFTPGCVLSPRLCAFTQPTDAGRDLALRTCGDEDGTFLVY</sequence>
<proteinExistence type="inferred from homology"/>
<dbReference type="GO" id="GO:0008270">
    <property type="term" value="F:zinc ion binding"/>
    <property type="evidence" value="ECO:0007669"/>
    <property type="project" value="UniProtKB-KW"/>
</dbReference>
<dbReference type="GO" id="GO:0000785">
    <property type="term" value="C:chromatin"/>
    <property type="evidence" value="ECO:0007669"/>
    <property type="project" value="TreeGrafter"/>
</dbReference>
<evidence type="ECO:0000256" key="4">
    <source>
        <dbReference type="ARBA" id="ARBA00022723"/>
    </source>
</evidence>
<dbReference type="SUPFAM" id="SSF55729">
    <property type="entry name" value="Acyl-CoA N-acyltransferases (Nat)"/>
    <property type="match status" value="1"/>
</dbReference>
<evidence type="ECO:0000259" key="12">
    <source>
        <dbReference type="Pfam" id="PF13880"/>
    </source>
</evidence>
<comment type="subcellular location">
    <subcellularLocation>
        <location evidence="1">Nucleus</location>
    </subcellularLocation>
</comment>
<evidence type="ECO:0000256" key="10">
    <source>
        <dbReference type="SAM" id="MobiDB-lite"/>
    </source>
</evidence>
<protein>
    <submittedName>
        <fullName evidence="13">Predicted protein</fullName>
    </submittedName>
</protein>
<keyword evidence="14" id="KW-1185">Reference proteome</keyword>
<evidence type="ECO:0000313" key="13">
    <source>
        <dbReference type="EMBL" id="EEH52266.1"/>
    </source>
</evidence>
<evidence type="ECO:0000256" key="8">
    <source>
        <dbReference type="ARBA" id="ARBA00023306"/>
    </source>
</evidence>
<feature type="compositionally biased region" description="Basic and acidic residues" evidence="10">
    <location>
        <begin position="322"/>
        <end position="334"/>
    </location>
</feature>
<evidence type="ECO:0000256" key="5">
    <source>
        <dbReference type="ARBA" id="ARBA00022771"/>
    </source>
</evidence>
<keyword evidence="9" id="KW-0012">Acyltransferase</keyword>
<dbReference type="EMBL" id="GG663749">
    <property type="protein sequence ID" value="EEH52266.1"/>
    <property type="molecule type" value="Genomic_DNA"/>
</dbReference>
<dbReference type="PANTHER" id="PTHR45884">
    <property type="entry name" value="N-ACETYLTRANSFERASE ECO"/>
    <property type="match status" value="1"/>
</dbReference>
<dbReference type="InterPro" id="IPR028009">
    <property type="entry name" value="ESCO_Acetyltransf_dom"/>
</dbReference>
<evidence type="ECO:0000256" key="9">
    <source>
        <dbReference type="ARBA" id="ARBA00023315"/>
    </source>
</evidence>
<keyword evidence="5" id="KW-0863">Zinc-finger</keyword>
<keyword evidence="8" id="KW-0131">Cell cycle</keyword>
<dbReference type="STRING" id="564608.C1N7G1"/>
<dbReference type="OrthoDB" id="428854at2759"/>
<evidence type="ECO:0000256" key="2">
    <source>
        <dbReference type="ARBA" id="ARBA00005816"/>
    </source>
</evidence>
<dbReference type="PANTHER" id="PTHR45884:SF2">
    <property type="entry name" value="N-ACETYLTRANSFERASE ECO"/>
    <property type="match status" value="1"/>
</dbReference>
<dbReference type="GO" id="GO:0061733">
    <property type="term" value="F:protein-lysine-acetyltransferase activity"/>
    <property type="evidence" value="ECO:0007669"/>
    <property type="project" value="TreeGrafter"/>
</dbReference>
<dbReference type="Pfam" id="PF13880">
    <property type="entry name" value="Acetyltransf_13"/>
    <property type="match status" value="1"/>
</dbReference>
<reference evidence="13 14" key="1">
    <citation type="journal article" date="2009" name="Science">
        <title>Green evolution and dynamic adaptations revealed by genomes of the marine picoeukaryotes Micromonas.</title>
        <authorList>
            <person name="Worden A.Z."/>
            <person name="Lee J.H."/>
            <person name="Mock T."/>
            <person name="Rouze P."/>
            <person name="Simmons M.P."/>
            <person name="Aerts A.L."/>
            <person name="Allen A.E."/>
            <person name="Cuvelier M.L."/>
            <person name="Derelle E."/>
            <person name="Everett M.V."/>
            <person name="Foulon E."/>
            <person name="Grimwood J."/>
            <person name="Gundlach H."/>
            <person name="Henrissat B."/>
            <person name="Napoli C."/>
            <person name="McDonald S.M."/>
            <person name="Parker M.S."/>
            <person name="Rombauts S."/>
            <person name="Salamov A."/>
            <person name="Von Dassow P."/>
            <person name="Badger J.H."/>
            <person name="Coutinho P.M."/>
            <person name="Demir E."/>
            <person name="Dubchak I."/>
            <person name="Gentemann C."/>
            <person name="Eikrem W."/>
            <person name="Gready J.E."/>
            <person name="John U."/>
            <person name="Lanier W."/>
            <person name="Lindquist E.A."/>
            <person name="Lucas S."/>
            <person name="Mayer K.F."/>
            <person name="Moreau H."/>
            <person name="Not F."/>
            <person name="Otillar R."/>
            <person name="Panaud O."/>
            <person name="Pangilinan J."/>
            <person name="Paulsen I."/>
            <person name="Piegu B."/>
            <person name="Poliakov A."/>
            <person name="Robbens S."/>
            <person name="Schmutz J."/>
            <person name="Toulza E."/>
            <person name="Wyss T."/>
            <person name="Zelensky A."/>
            <person name="Zhou K."/>
            <person name="Armbrust E.V."/>
            <person name="Bhattacharya D."/>
            <person name="Goodenough U.W."/>
            <person name="Van de Peer Y."/>
            <person name="Grigoriev I.V."/>
        </authorList>
    </citation>
    <scope>NUCLEOTIDE SEQUENCE [LARGE SCALE GENOMIC DNA]</scope>
    <source>
        <strain evidence="13 14">CCMP1545</strain>
    </source>
</reference>
<dbReference type="Pfam" id="PF13878">
    <property type="entry name" value="zf-C2H2_3"/>
    <property type="match status" value="1"/>
</dbReference>
<evidence type="ECO:0000259" key="11">
    <source>
        <dbReference type="Pfam" id="PF13878"/>
    </source>
</evidence>
<keyword evidence="4" id="KW-0479">Metal-binding</keyword>
<feature type="compositionally biased region" description="Low complexity" evidence="10">
    <location>
        <begin position="111"/>
        <end position="120"/>
    </location>
</feature>
<evidence type="ECO:0000256" key="3">
    <source>
        <dbReference type="ARBA" id="ARBA00022679"/>
    </source>
</evidence>
<organism evidence="14">
    <name type="scientific">Micromonas pusilla (strain CCMP1545)</name>
    <name type="common">Picoplanktonic green alga</name>
    <dbReference type="NCBI Taxonomy" id="564608"/>
    <lineage>
        <taxon>Eukaryota</taxon>
        <taxon>Viridiplantae</taxon>
        <taxon>Chlorophyta</taxon>
        <taxon>Mamiellophyceae</taxon>
        <taxon>Mamiellales</taxon>
        <taxon>Mamiellaceae</taxon>
        <taxon>Micromonas</taxon>
    </lineage>
</organism>
<keyword evidence="7" id="KW-0539">Nucleus</keyword>
<evidence type="ECO:0000256" key="1">
    <source>
        <dbReference type="ARBA" id="ARBA00004123"/>
    </source>
</evidence>
<dbReference type="InterPro" id="IPR028005">
    <property type="entry name" value="AcTrfase_ESCO_Znf_dom"/>
</dbReference>
<feature type="region of interest" description="Disordered" evidence="10">
    <location>
        <begin position="35"/>
        <end position="120"/>
    </location>
</feature>
<keyword evidence="6" id="KW-0862">Zinc</keyword>
<dbReference type="RefSeq" id="XP_003063893.1">
    <property type="nucleotide sequence ID" value="XM_003063847.1"/>
</dbReference>
<evidence type="ECO:0000256" key="6">
    <source>
        <dbReference type="ARBA" id="ARBA00022833"/>
    </source>
</evidence>
<evidence type="ECO:0000256" key="7">
    <source>
        <dbReference type="ARBA" id="ARBA00023242"/>
    </source>
</evidence>
<dbReference type="AlphaFoldDB" id="C1N7G1"/>
<evidence type="ECO:0000313" key="14">
    <source>
        <dbReference type="Proteomes" id="UP000001876"/>
    </source>
</evidence>
<feature type="region of interest" description="Disordered" evidence="10">
    <location>
        <begin position="313"/>
        <end position="341"/>
    </location>
</feature>